<dbReference type="EMBL" id="CATNWA010000180">
    <property type="protein sequence ID" value="CAI9534130.1"/>
    <property type="molecule type" value="Genomic_DNA"/>
</dbReference>
<gene>
    <name evidence="1" type="ORF">SPARVUS_LOCUS536037</name>
</gene>
<accession>A0ABN9AIP2</accession>
<name>A0ABN9AIP2_9NEOB</name>
<organism evidence="1 2">
    <name type="scientific">Staurois parvus</name>
    <dbReference type="NCBI Taxonomy" id="386267"/>
    <lineage>
        <taxon>Eukaryota</taxon>
        <taxon>Metazoa</taxon>
        <taxon>Chordata</taxon>
        <taxon>Craniata</taxon>
        <taxon>Vertebrata</taxon>
        <taxon>Euteleostomi</taxon>
        <taxon>Amphibia</taxon>
        <taxon>Batrachia</taxon>
        <taxon>Anura</taxon>
        <taxon>Neobatrachia</taxon>
        <taxon>Ranoidea</taxon>
        <taxon>Ranidae</taxon>
        <taxon>Staurois</taxon>
    </lineage>
</organism>
<reference evidence="1" key="1">
    <citation type="submission" date="2023-05" db="EMBL/GenBank/DDBJ databases">
        <authorList>
            <person name="Stuckert A."/>
        </authorList>
    </citation>
    <scope>NUCLEOTIDE SEQUENCE</scope>
</reference>
<evidence type="ECO:0000313" key="2">
    <source>
        <dbReference type="Proteomes" id="UP001162483"/>
    </source>
</evidence>
<keyword evidence="2" id="KW-1185">Reference proteome</keyword>
<evidence type="ECO:0000313" key="1">
    <source>
        <dbReference type="EMBL" id="CAI9534130.1"/>
    </source>
</evidence>
<dbReference type="Proteomes" id="UP001162483">
    <property type="component" value="Unassembled WGS sequence"/>
</dbReference>
<protein>
    <recommendedName>
        <fullName evidence="3">Ribosomal protein L32</fullName>
    </recommendedName>
</protein>
<proteinExistence type="predicted"/>
<comment type="caution">
    <text evidence="1">The sequence shown here is derived from an EMBL/GenBank/DDBJ whole genome shotgun (WGS) entry which is preliminary data.</text>
</comment>
<sequence length="55" mass="6014">MLASGSCVPVLVTSGRTSAAGGRKFENLKKNVIFFKTIFHSKTLLFQPISHTFCP</sequence>
<evidence type="ECO:0008006" key="3">
    <source>
        <dbReference type="Google" id="ProtNLM"/>
    </source>
</evidence>